<evidence type="ECO:0000313" key="8">
    <source>
        <dbReference type="EMBL" id="UVW35127.1"/>
    </source>
</evidence>
<dbReference type="PANTHER" id="PTHR30435">
    <property type="entry name" value="FLAGELLAR PROTEIN"/>
    <property type="match status" value="1"/>
</dbReference>
<dbReference type="NCBIfam" id="TIGR01395">
    <property type="entry name" value="FlgC"/>
    <property type="match status" value="1"/>
</dbReference>
<keyword evidence="9" id="KW-1185">Reference proteome</keyword>
<evidence type="ECO:0000256" key="1">
    <source>
        <dbReference type="ARBA" id="ARBA00004117"/>
    </source>
</evidence>
<accession>A0ABY5TMP7</accession>
<keyword evidence="8" id="KW-0966">Cell projection</keyword>
<dbReference type="Proteomes" id="UP001059934">
    <property type="component" value="Chromosome"/>
</dbReference>
<evidence type="ECO:0000259" key="7">
    <source>
        <dbReference type="Pfam" id="PF06429"/>
    </source>
</evidence>
<dbReference type="InterPro" id="IPR010930">
    <property type="entry name" value="Flg_bb/hook_C_dom"/>
</dbReference>
<evidence type="ECO:0000256" key="6">
    <source>
        <dbReference type="RuleBase" id="RU362062"/>
    </source>
</evidence>
<keyword evidence="8" id="KW-0969">Cilium</keyword>
<proteinExistence type="inferred from homology"/>
<organism evidence="8 9">
    <name type="scientific">SAR92 clade bacterium H455</name>
    <dbReference type="NCBI Taxonomy" id="2974818"/>
    <lineage>
        <taxon>Bacteria</taxon>
        <taxon>Pseudomonadati</taxon>
        <taxon>Pseudomonadota</taxon>
        <taxon>Gammaproteobacteria</taxon>
        <taxon>Cellvibrionales</taxon>
        <taxon>Porticoccaceae</taxon>
        <taxon>SAR92 clade</taxon>
    </lineage>
</organism>
<evidence type="ECO:0000256" key="2">
    <source>
        <dbReference type="ARBA" id="ARBA00009677"/>
    </source>
</evidence>
<keyword evidence="4 6" id="KW-0975">Bacterial flagellum</keyword>
<comment type="similarity">
    <text evidence="2">Belongs to the flagella basal body rod proteins family.</text>
</comment>
<reference evidence="8" key="1">
    <citation type="submission" date="2022-08" db="EMBL/GenBank/DDBJ databases">
        <title>Catabolic pathway analysis in culturable SAR92 clade bacteria reveals their overlooked roles in DMSP degradation in coastal seas.</title>
        <authorList>
            <person name="He X."/>
            <person name="Zhang X."/>
            <person name="Zhang Y."/>
        </authorList>
    </citation>
    <scope>NUCLEOTIDE SEQUENCE</scope>
    <source>
        <strain evidence="8">H455</strain>
    </source>
</reference>
<keyword evidence="8" id="KW-0282">Flagellum</keyword>
<evidence type="ECO:0000256" key="5">
    <source>
        <dbReference type="ARBA" id="ARBA00025933"/>
    </source>
</evidence>
<dbReference type="PANTHER" id="PTHR30435:SF2">
    <property type="entry name" value="FLAGELLAR BASAL-BODY ROD PROTEIN FLGC"/>
    <property type="match status" value="1"/>
</dbReference>
<gene>
    <name evidence="8" type="primary">flgC</name>
    <name evidence="8" type="ORF">NYF23_00635</name>
</gene>
<dbReference type="EMBL" id="CP103416">
    <property type="protein sequence ID" value="UVW35127.1"/>
    <property type="molecule type" value="Genomic_DNA"/>
</dbReference>
<dbReference type="Pfam" id="PF06429">
    <property type="entry name" value="Flg_bbr_C"/>
    <property type="match status" value="1"/>
</dbReference>
<sequence length="141" mass="15246">MSISNIFGIAGSAMNAQMVRMNSTASNMANAGTVSSTAEDAFKAKRPVFQALLHEHQLDQGSQFLGGVKVLEMVDDTAANKKMHDPGNPLADKDGFVFSSNVNEVTEMVEMMGAARSYQNNVEVVNTARELMMRTLDITKA</sequence>
<evidence type="ECO:0000256" key="4">
    <source>
        <dbReference type="ARBA" id="ARBA00023143"/>
    </source>
</evidence>
<name>A0ABY5TMP7_9GAMM</name>
<protein>
    <recommendedName>
        <fullName evidence="3 6">Flagellar basal-body rod protein FlgC</fullName>
    </recommendedName>
</protein>
<comment type="subcellular location">
    <subcellularLocation>
        <location evidence="1 6">Bacterial flagellum basal body</location>
    </subcellularLocation>
</comment>
<feature type="domain" description="Flagellar basal-body/hook protein C-terminal" evidence="7">
    <location>
        <begin position="94"/>
        <end position="137"/>
    </location>
</feature>
<comment type="subunit">
    <text evidence="5 6">The basal body constitutes a major portion of the flagellar organelle and consists of four rings (L,P,S, and M) mounted on a central rod. The rod consists of about 26 subunits of FlgG in the distal portion, and FlgB, FlgC and FlgF are thought to build up the proximal portion of the rod with about 6 subunits each.</text>
</comment>
<dbReference type="InterPro" id="IPR006299">
    <property type="entry name" value="FlgC"/>
</dbReference>
<evidence type="ECO:0000313" key="9">
    <source>
        <dbReference type="Proteomes" id="UP001059934"/>
    </source>
</evidence>
<evidence type="ECO:0000256" key="3">
    <source>
        <dbReference type="ARBA" id="ARBA00017941"/>
    </source>
</evidence>